<evidence type="ECO:0000256" key="1">
    <source>
        <dbReference type="SAM" id="MobiDB-lite"/>
    </source>
</evidence>
<dbReference type="Proteomes" id="UP001521116">
    <property type="component" value="Unassembled WGS sequence"/>
</dbReference>
<organism evidence="3 4">
    <name type="scientific">Neofusicoccum ribis</name>
    <dbReference type="NCBI Taxonomy" id="45134"/>
    <lineage>
        <taxon>Eukaryota</taxon>
        <taxon>Fungi</taxon>
        <taxon>Dikarya</taxon>
        <taxon>Ascomycota</taxon>
        <taxon>Pezizomycotina</taxon>
        <taxon>Dothideomycetes</taxon>
        <taxon>Dothideomycetes incertae sedis</taxon>
        <taxon>Botryosphaeriales</taxon>
        <taxon>Botryosphaeriaceae</taxon>
        <taxon>Neofusicoccum</taxon>
    </lineage>
</organism>
<evidence type="ECO:0000313" key="3">
    <source>
        <dbReference type="EMBL" id="KAL1620745.1"/>
    </source>
</evidence>
<keyword evidence="4" id="KW-1185">Reference proteome</keyword>
<feature type="chain" id="PRO_5046932833" description="Alpha-1,2-mannosyltransferase" evidence="2">
    <location>
        <begin position="20"/>
        <end position="491"/>
    </location>
</feature>
<name>A0ABR3SH02_9PEZI</name>
<dbReference type="EMBL" id="JAJVDC020000164">
    <property type="protein sequence ID" value="KAL1620745.1"/>
    <property type="molecule type" value="Genomic_DNA"/>
</dbReference>
<accession>A0ABR3SH02</accession>
<evidence type="ECO:0000256" key="2">
    <source>
        <dbReference type="SAM" id="SignalP"/>
    </source>
</evidence>
<dbReference type="Pfam" id="PF11927">
    <property type="entry name" value="HODM_asu-like"/>
    <property type="match status" value="1"/>
</dbReference>
<proteinExistence type="predicted"/>
<feature type="signal peptide" evidence="2">
    <location>
        <begin position="1"/>
        <end position="19"/>
    </location>
</feature>
<sequence length="491" mass="56698">MAALLTLALALAFLLSTAAFLATNKSQRTILLSRLGLQRRRDSGASTPPRSLSPGSKKGSSSDQPDYSDTYPPSRRFTLAEIKDAATRFKKPLGELAKSPEKRTPVGLDENIFTTQRTVYTPAEFSNHEIKALGDFPDYATLSGVPLPKAYPEFDISTAKPKPYRPFRWVYHQTMSFSKLDSDWWLELESTYAQRIKQRQEIYARVGKSVLDCMPGCELACKELMEMCLQFLVARYPHYFRLDTDKMVFHNGILKTTSDLRAEPPLEVIMNNVPEDFAITLRDDKTGYYYLRGGVVCSSLGWDLGTKMGMRLDEIHQPIPDYKEKMRFSMDRYFAKKPTDKAIQRGSWGLEVDEPLYMPAGDPHEKYRDVQDQTLDLSRMRLRVDWQTLRRLPLSGAIVFNFKALFTPVATFRDEPFVPSLVLKICRDGKKNLMEYKNTWHTEHVVLPAMEAFRKEQEEKGLIPKDWEEHTIEEYPLFPGWQEKWHREQGF</sequence>
<keyword evidence="2" id="KW-0732">Signal</keyword>
<reference evidence="3 4" key="1">
    <citation type="submission" date="2024-02" db="EMBL/GenBank/DDBJ databases">
        <title>De novo assembly and annotation of 12 fungi associated with fruit tree decline syndrome in Ontario, Canada.</title>
        <authorList>
            <person name="Sulman M."/>
            <person name="Ellouze W."/>
            <person name="Ilyukhin E."/>
        </authorList>
    </citation>
    <scope>NUCLEOTIDE SEQUENCE [LARGE SCALE GENOMIC DNA]</scope>
    <source>
        <strain evidence="3 4">M1-105</strain>
    </source>
</reference>
<feature type="region of interest" description="Disordered" evidence="1">
    <location>
        <begin position="38"/>
        <end position="74"/>
    </location>
</feature>
<gene>
    <name evidence="3" type="ORF">SLS56_009565</name>
</gene>
<protein>
    <recommendedName>
        <fullName evidence="5">Alpha-1,2-mannosyltransferase</fullName>
    </recommendedName>
</protein>
<feature type="compositionally biased region" description="Low complexity" evidence="1">
    <location>
        <begin position="48"/>
        <end position="62"/>
    </location>
</feature>
<evidence type="ECO:0008006" key="5">
    <source>
        <dbReference type="Google" id="ProtNLM"/>
    </source>
</evidence>
<dbReference type="InterPro" id="IPR021848">
    <property type="entry name" value="HODM_asu-like"/>
</dbReference>
<evidence type="ECO:0000313" key="4">
    <source>
        <dbReference type="Proteomes" id="UP001521116"/>
    </source>
</evidence>
<comment type="caution">
    <text evidence="3">The sequence shown here is derived from an EMBL/GenBank/DDBJ whole genome shotgun (WGS) entry which is preliminary data.</text>
</comment>